<evidence type="ECO:0000313" key="2">
    <source>
        <dbReference type="Proteomes" id="UP000269041"/>
    </source>
</evidence>
<dbReference type="RefSeq" id="WP_125322588.1">
    <property type="nucleotide sequence ID" value="NZ_AP024890.1"/>
</dbReference>
<keyword evidence="2" id="KW-1185">Reference proteome</keyword>
<protein>
    <submittedName>
        <fullName evidence="1">Uncharacterized protein</fullName>
    </submittedName>
</protein>
<dbReference type="AlphaFoldDB" id="A0A3R9EBC9"/>
<comment type="caution">
    <text evidence="1">The sequence shown here is derived from an EMBL/GenBank/DDBJ whole genome shotgun (WGS) entry which is preliminary data.</text>
</comment>
<name>A0A3R9EBC9_9VIBR</name>
<proteinExistence type="predicted"/>
<sequence>MNVKDLSNTTIFTVTAVDEITGEEMPVQVVITRDFSRVVVLFKVVQIGAPLECLSLRKWAFFGENSLVICESAEMPNITFSVTLNEEDFIALSEHPLLSKYLSI</sequence>
<dbReference type="Proteomes" id="UP000269041">
    <property type="component" value="Unassembled WGS sequence"/>
</dbReference>
<gene>
    <name evidence="1" type="ORF">EJA03_15235</name>
</gene>
<dbReference type="OrthoDB" id="5905434at2"/>
<evidence type="ECO:0000313" key="1">
    <source>
        <dbReference type="EMBL" id="RSD30183.1"/>
    </source>
</evidence>
<dbReference type="EMBL" id="RSFA01000079">
    <property type="protein sequence ID" value="RSD30183.1"/>
    <property type="molecule type" value="Genomic_DNA"/>
</dbReference>
<accession>A0A3R9EBC9</accession>
<organism evidence="1 2">
    <name type="scientific">Vibrio pectenicida</name>
    <dbReference type="NCBI Taxonomy" id="62763"/>
    <lineage>
        <taxon>Bacteria</taxon>
        <taxon>Pseudomonadati</taxon>
        <taxon>Pseudomonadota</taxon>
        <taxon>Gammaproteobacteria</taxon>
        <taxon>Vibrionales</taxon>
        <taxon>Vibrionaceae</taxon>
        <taxon>Vibrio</taxon>
    </lineage>
</organism>
<reference evidence="1 2" key="1">
    <citation type="submission" date="2018-12" db="EMBL/GenBank/DDBJ databases">
        <title>Genomic taxonomy of the Vibrionaceae family.</title>
        <authorList>
            <person name="Gomez-Gil B."/>
            <person name="Enciso-Ibarra K."/>
        </authorList>
    </citation>
    <scope>NUCLEOTIDE SEQUENCE [LARGE SCALE GENOMIC DNA]</scope>
    <source>
        <strain evidence="1 2">CAIM 594</strain>
    </source>
</reference>